<feature type="transmembrane region" description="Helical" evidence="6">
    <location>
        <begin position="332"/>
        <end position="359"/>
    </location>
</feature>
<dbReference type="PROSITE" id="PS51257">
    <property type="entry name" value="PROKAR_LIPOPROTEIN"/>
    <property type="match status" value="1"/>
</dbReference>
<protein>
    <submittedName>
        <fullName evidence="9">FtsX-like permease family protein</fullName>
    </submittedName>
</protein>
<proteinExistence type="predicted"/>
<dbReference type="PANTHER" id="PTHR30572">
    <property type="entry name" value="MEMBRANE COMPONENT OF TRANSPORTER-RELATED"/>
    <property type="match status" value="1"/>
</dbReference>
<keyword evidence="2" id="KW-1003">Cell membrane</keyword>
<keyword evidence="10" id="KW-1185">Reference proteome</keyword>
<keyword evidence="3 6" id="KW-0812">Transmembrane</keyword>
<dbReference type="InterPro" id="IPR003838">
    <property type="entry name" value="ABC3_permease_C"/>
</dbReference>
<feature type="transmembrane region" description="Helical" evidence="6">
    <location>
        <begin position="760"/>
        <end position="781"/>
    </location>
</feature>
<evidence type="ECO:0000256" key="5">
    <source>
        <dbReference type="ARBA" id="ARBA00023136"/>
    </source>
</evidence>
<evidence type="ECO:0000256" key="3">
    <source>
        <dbReference type="ARBA" id="ARBA00022692"/>
    </source>
</evidence>
<evidence type="ECO:0000256" key="6">
    <source>
        <dbReference type="SAM" id="Phobius"/>
    </source>
</evidence>
<keyword evidence="5 6" id="KW-0472">Membrane</keyword>
<accession>A0A6L6PYF9</accession>
<feature type="transmembrane region" description="Helical" evidence="6">
    <location>
        <begin position="21"/>
        <end position="41"/>
    </location>
</feature>
<feature type="domain" description="ABC3 transporter permease C-terminal" evidence="7">
    <location>
        <begin position="679"/>
        <end position="791"/>
    </location>
</feature>
<dbReference type="Pfam" id="PF02687">
    <property type="entry name" value="FtsX"/>
    <property type="match status" value="2"/>
</dbReference>
<dbReference type="Proteomes" id="UP000484015">
    <property type="component" value="Unassembled WGS sequence"/>
</dbReference>
<evidence type="ECO:0000256" key="1">
    <source>
        <dbReference type="ARBA" id="ARBA00004651"/>
    </source>
</evidence>
<dbReference type="InterPro" id="IPR050250">
    <property type="entry name" value="Macrolide_Exporter_MacB"/>
</dbReference>
<evidence type="ECO:0000313" key="9">
    <source>
        <dbReference type="EMBL" id="MTW02505.1"/>
    </source>
</evidence>
<sequence length="798" mass="85110">MMLRDFRIGWRLLLQERAYSAVTIIGLAAGLAACFLLLAYVRFSYSYESHVPQADRVYVAKTRIESPSVGGWYERSPFGLLGVAERSGLAEAAAVALTGGVTLRQGASLTELDINVFSTGMPKVLGLYAVQGDLQAALERPDAVALTESVARRLFGNTGSAIGKPLTLENISFNVAAVVPDPPAASSLKYQALFGLGSRLIQDEQRKSWERNWGGIVTLLYVRLAPGATPQAMLQALQHALDQAPRLAQSKAGAMHLGLTPLRGWYFDRDLASKDVQGRHGNPALVMGVGAIAGLILLLATINYVNLATVRVMRRRPEIALRKLLGAGRARVAGLLLAESMLVALLATTAGLLLAWLLLPACSQLLNRPLAAAAGIGTVLAALAIGAATGVLAGLYPAWVALHVRPAHALEGRGGQETHSTAWLRRTVTVLQMTAAMGLTATTLAVAWQTRYASAAEPGFDPRPLLVLDLPTQMWEGQAARQLRDALQRVSGVEGVAISPAPAGRFYLGLNNPVQRPDGHSAAMQERMVSPNFFHVYGVQALAGRLFDPQREQETNDGSVVLNAAAAKALGYATPQEAVGQTVQVMKGKGAVQPVVVGIVPDLRYQSLREQATPVIYRNSLNASVLTVRYRGDMADLERAADALWRQYFPDNLPDIRRAGSYYTENYADDARLAGLLAVASATALLLSAFGIYVLSAYTVQRRAREIVLRKLHGARGGAIARLLGREFAWMLGCAALLGLPAAALAIQTYLAPFAERAPIGGWTLLAALGAVAAVSLAATIRHTLAALRLPPALALRT</sequence>
<dbReference type="GO" id="GO:0022857">
    <property type="term" value="F:transmembrane transporter activity"/>
    <property type="evidence" value="ECO:0007669"/>
    <property type="project" value="TreeGrafter"/>
</dbReference>
<comment type="caution">
    <text evidence="9">The sequence shown here is derived from an EMBL/GenBank/DDBJ whole genome shotgun (WGS) entry which is preliminary data.</text>
</comment>
<dbReference type="AlphaFoldDB" id="A0A6L6PYF9"/>
<feature type="transmembrane region" description="Helical" evidence="6">
    <location>
        <begin position="728"/>
        <end position="748"/>
    </location>
</feature>
<organism evidence="9 10">
    <name type="scientific">Pseudoduganella ginsengisoli</name>
    <dbReference type="NCBI Taxonomy" id="1462440"/>
    <lineage>
        <taxon>Bacteria</taxon>
        <taxon>Pseudomonadati</taxon>
        <taxon>Pseudomonadota</taxon>
        <taxon>Betaproteobacteria</taxon>
        <taxon>Burkholderiales</taxon>
        <taxon>Oxalobacteraceae</taxon>
        <taxon>Telluria group</taxon>
        <taxon>Pseudoduganella</taxon>
    </lineage>
</organism>
<dbReference type="Pfam" id="PF12704">
    <property type="entry name" value="MacB_PCD"/>
    <property type="match status" value="2"/>
</dbReference>
<evidence type="ECO:0000256" key="2">
    <source>
        <dbReference type="ARBA" id="ARBA00022475"/>
    </source>
</evidence>
<dbReference type="RefSeq" id="WP_155438903.1">
    <property type="nucleotide sequence ID" value="NZ_WNLA01000005.1"/>
</dbReference>
<gene>
    <name evidence="9" type="ORF">GM668_10475</name>
</gene>
<dbReference type="PANTHER" id="PTHR30572:SF18">
    <property type="entry name" value="ABC-TYPE MACROLIDE FAMILY EXPORT SYSTEM PERMEASE COMPONENT 2"/>
    <property type="match status" value="1"/>
</dbReference>
<feature type="domain" description="ABC3 transporter permease C-terminal" evidence="7">
    <location>
        <begin position="291"/>
        <end position="403"/>
    </location>
</feature>
<evidence type="ECO:0000259" key="8">
    <source>
        <dbReference type="Pfam" id="PF12704"/>
    </source>
</evidence>
<comment type="subcellular location">
    <subcellularLocation>
        <location evidence="1">Cell membrane</location>
        <topology evidence="1">Multi-pass membrane protein</topology>
    </subcellularLocation>
</comment>
<feature type="transmembrane region" description="Helical" evidence="6">
    <location>
        <begin position="371"/>
        <end position="402"/>
    </location>
</feature>
<feature type="transmembrane region" description="Helical" evidence="6">
    <location>
        <begin position="284"/>
        <end position="307"/>
    </location>
</feature>
<name>A0A6L6PYF9_9BURK</name>
<feature type="domain" description="MacB-like periplasmic core" evidence="8">
    <location>
        <begin position="20"/>
        <end position="239"/>
    </location>
</feature>
<dbReference type="InterPro" id="IPR025857">
    <property type="entry name" value="MacB_PCD"/>
</dbReference>
<dbReference type="OrthoDB" id="9770036at2"/>
<evidence type="ECO:0000313" key="10">
    <source>
        <dbReference type="Proteomes" id="UP000484015"/>
    </source>
</evidence>
<feature type="transmembrane region" description="Helical" evidence="6">
    <location>
        <begin position="423"/>
        <end position="448"/>
    </location>
</feature>
<dbReference type="EMBL" id="WNLA01000005">
    <property type="protein sequence ID" value="MTW02505.1"/>
    <property type="molecule type" value="Genomic_DNA"/>
</dbReference>
<reference evidence="9 10" key="1">
    <citation type="submission" date="2019-11" db="EMBL/GenBank/DDBJ databases">
        <title>Type strains purchased from KCTC, JCM and DSMZ.</title>
        <authorList>
            <person name="Lu H."/>
        </authorList>
    </citation>
    <scope>NUCLEOTIDE SEQUENCE [LARGE SCALE GENOMIC DNA]</scope>
    <source>
        <strain evidence="9 10">KCTC 42409</strain>
    </source>
</reference>
<keyword evidence="4 6" id="KW-1133">Transmembrane helix</keyword>
<feature type="transmembrane region" description="Helical" evidence="6">
    <location>
        <begin position="673"/>
        <end position="695"/>
    </location>
</feature>
<feature type="domain" description="MacB-like periplasmic core" evidence="8">
    <location>
        <begin position="482"/>
        <end position="619"/>
    </location>
</feature>
<evidence type="ECO:0000259" key="7">
    <source>
        <dbReference type="Pfam" id="PF02687"/>
    </source>
</evidence>
<evidence type="ECO:0000256" key="4">
    <source>
        <dbReference type="ARBA" id="ARBA00022989"/>
    </source>
</evidence>
<dbReference type="GO" id="GO:0005886">
    <property type="term" value="C:plasma membrane"/>
    <property type="evidence" value="ECO:0007669"/>
    <property type="project" value="UniProtKB-SubCell"/>
</dbReference>